<dbReference type="GeneID" id="20345059"/>
<dbReference type="AlphaFoldDB" id="J3NTK1"/>
<reference evidence="2" key="5">
    <citation type="submission" date="2018-04" db="UniProtKB">
        <authorList>
            <consortium name="EnsemblFungi"/>
        </authorList>
    </citation>
    <scope>IDENTIFICATION</scope>
    <source>
        <strain evidence="2">R3-111a-1</strain>
    </source>
</reference>
<dbReference type="Proteomes" id="UP000006039">
    <property type="component" value="Unassembled WGS sequence"/>
</dbReference>
<reference evidence="1" key="3">
    <citation type="submission" date="2010-09" db="EMBL/GenBank/DDBJ databases">
        <title>Annotation of Gaeumannomyces graminis var. tritici R3-111a-1.</title>
        <authorList>
            <consortium name="The Broad Institute Genome Sequencing Platform"/>
            <person name="Ma L.-J."/>
            <person name="Dead R."/>
            <person name="Young S.K."/>
            <person name="Zeng Q."/>
            <person name="Gargeya S."/>
            <person name="Fitzgerald M."/>
            <person name="Haas B."/>
            <person name="Abouelleil A."/>
            <person name="Alvarado L."/>
            <person name="Arachchi H.M."/>
            <person name="Berlin A."/>
            <person name="Brown A."/>
            <person name="Chapman S.B."/>
            <person name="Chen Z."/>
            <person name="Dunbar C."/>
            <person name="Freedman E."/>
            <person name="Gearin G."/>
            <person name="Gellesch M."/>
            <person name="Goldberg J."/>
            <person name="Griggs A."/>
            <person name="Gujja S."/>
            <person name="Heiman D."/>
            <person name="Howarth C."/>
            <person name="Larson L."/>
            <person name="Lui A."/>
            <person name="MacDonald P.J.P."/>
            <person name="Mehta T."/>
            <person name="Montmayeur A."/>
            <person name="Murphy C."/>
            <person name="Neiman D."/>
            <person name="Pearson M."/>
            <person name="Priest M."/>
            <person name="Roberts A."/>
            <person name="Saif S."/>
            <person name="Shea T."/>
            <person name="Shenoy N."/>
            <person name="Sisk P."/>
            <person name="Stolte C."/>
            <person name="Sykes S."/>
            <person name="Yandava C."/>
            <person name="Wortman J."/>
            <person name="Nusbaum C."/>
            <person name="Birren B."/>
        </authorList>
    </citation>
    <scope>NUCLEOTIDE SEQUENCE</scope>
    <source>
        <strain evidence="1">R3-111a-1</strain>
    </source>
</reference>
<evidence type="ECO:0000313" key="3">
    <source>
        <dbReference type="Proteomes" id="UP000006039"/>
    </source>
</evidence>
<evidence type="ECO:0000313" key="1">
    <source>
        <dbReference type="EMBL" id="EJT79516.1"/>
    </source>
</evidence>
<dbReference type="EMBL" id="GL385396">
    <property type="protein sequence ID" value="EJT79516.1"/>
    <property type="molecule type" value="Genomic_DNA"/>
</dbReference>
<proteinExistence type="predicted"/>
<evidence type="ECO:0000313" key="2">
    <source>
        <dbReference type="EnsemblFungi" id="EJT79516"/>
    </source>
</evidence>
<gene>
    <name evidence="2" type="primary">20345059</name>
    <name evidence="1" type="ORF">GGTG_04601</name>
</gene>
<dbReference type="EnsemblFungi" id="EJT79516">
    <property type="protein sequence ID" value="EJT79516"/>
    <property type="gene ID" value="GGTG_04601"/>
</dbReference>
<dbReference type="RefSeq" id="XP_009220661.1">
    <property type="nucleotide sequence ID" value="XM_009222397.1"/>
</dbReference>
<organism evidence="1">
    <name type="scientific">Gaeumannomyces tritici (strain R3-111a-1)</name>
    <name type="common">Wheat and barley take-all root rot fungus</name>
    <name type="synonym">Gaeumannomyces graminis var. tritici</name>
    <dbReference type="NCBI Taxonomy" id="644352"/>
    <lineage>
        <taxon>Eukaryota</taxon>
        <taxon>Fungi</taxon>
        <taxon>Dikarya</taxon>
        <taxon>Ascomycota</taxon>
        <taxon>Pezizomycotina</taxon>
        <taxon>Sordariomycetes</taxon>
        <taxon>Sordariomycetidae</taxon>
        <taxon>Magnaporthales</taxon>
        <taxon>Magnaporthaceae</taxon>
        <taxon>Gaeumannomyces</taxon>
    </lineage>
</organism>
<keyword evidence="3" id="KW-1185">Reference proteome</keyword>
<accession>J3NTK1</accession>
<protein>
    <submittedName>
        <fullName evidence="1 2">Uncharacterized protein</fullName>
    </submittedName>
</protein>
<dbReference type="VEuPathDB" id="FungiDB:GGTG_04601"/>
<reference evidence="3" key="1">
    <citation type="submission" date="2010-07" db="EMBL/GenBank/DDBJ databases">
        <title>The genome sequence of Gaeumannomyces graminis var. tritici strain R3-111a-1.</title>
        <authorList>
            <consortium name="The Broad Institute Genome Sequencing Platform"/>
            <person name="Ma L.-J."/>
            <person name="Dead R."/>
            <person name="Young S."/>
            <person name="Zeng Q."/>
            <person name="Koehrsen M."/>
            <person name="Alvarado L."/>
            <person name="Berlin A."/>
            <person name="Chapman S.B."/>
            <person name="Chen Z."/>
            <person name="Freedman E."/>
            <person name="Gellesch M."/>
            <person name="Goldberg J."/>
            <person name="Griggs A."/>
            <person name="Gujja S."/>
            <person name="Heilman E.R."/>
            <person name="Heiman D."/>
            <person name="Hepburn T."/>
            <person name="Howarth C."/>
            <person name="Jen D."/>
            <person name="Larson L."/>
            <person name="Mehta T."/>
            <person name="Neiman D."/>
            <person name="Pearson M."/>
            <person name="Roberts A."/>
            <person name="Saif S."/>
            <person name="Shea T."/>
            <person name="Shenoy N."/>
            <person name="Sisk P."/>
            <person name="Stolte C."/>
            <person name="Sykes S."/>
            <person name="Walk T."/>
            <person name="White J."/>
            <person name="Yandava C."/>
            <person name="Haas B."/>
            <person name="Nusbaum C."/>
            <person name="Birren B."/>
        </authorList>
    </citation>
    <scope>NUCLEOTIDE SEQUENCE [LARGE SCALE GENOMIC DNA]</scope>
    <source>
        <strain evidence="3">R3-111a-1</strain>
    </source>
</reference>
<name>J3NTK1_GAET3</name>
<dbReference type="HOGENOM" id="CLU_2386278_0_0_1"/>
<reference evidence="2" key="4">
    <citation type="journal article" date="2015" name="G3 (Bethesda)">
        <title>Genome sequences of three phytopathogenic species of the Magnaporthaceae family of fungi.</title>
        <authorList>
            <person name="Okagaki L.H."/>
            <person name="Nunes C.C."/>
            <person name="Sailsbery J."/>
            <person name="Clay B."/>
            <person name="Brown D."/>
            <person name="John T."/>
            <person name="Oh Y."/>
            <person name="Young N."/>
            <person name="Fitzgerald M."/>
            <person name="Haas B.J."/>
            <person name="Zeng Q."/>
            <person name="Young S."/>
            <person name="Adiconis X."/>
            <person name="Fan L."/>
            <person name="Levin J.Z."/>
            <person name="Mitchell T.K."/>
            <person name="Okubara P.A."/>
            <person name="Farman M.L."/>
            <person name="Kohn L.M."/>
            <person name="Birren B."/>
            <person name="Ma L.-J."/>
            <person name="Dean R.A."/>
        </authorList>
    </citation>
    <scope>NUCLEOTIDE SEQUENCE</scope>
    <source>
        <strain evidence="2">R3-111a-1</strain>
    </source>
</reference>
<reference evidence="1" key="2">
    <citation type="submission" date="2010-07" db="EMBL/GenBank/DDBJ databases">
        <authorList>
            <consortium name="The Broad Institute Genome Sequencing Platform"/>
            <consortium name="Broad Institute Genome Sequencing Center for Infectious Disease"/>
            <person name="Ma L.-J."/>
            <person name="Dead R."/>
            <person name="Young S."/>
            <person name="Zeng Q."/>
            <person name="Koehrsen M."/>
            <person name="Alvarado L."/>
            <person name="Berlin A."/>
            <person name="Chapman S.B."/>
            <person name="Chen Z."/>
            <person name="Freedman E."/>
            <person name="Gellesch M."/>
            <person name="Goldberg J."/>
            <person name="Griggs A."/>
            <person name="Gujja S."/>
            <person name="Heilman E.R."/>
            <person name="Heiman D."/>
            <person name="Hepburn T."/>
            <person name="Howarth C."/>
            <person name="Jen D."/>
            <person name="Larson L."/>
            <person name="Mehta T."/>
            <person name="Neiman D."/>
            <person name="Pearson M."/>
            <person name="Roberts A."/>
            <person name="Saif S."/>
            <person name="Shea T."/>
            <person name="Shenoy N."/>
            <person name="Sisk P."/>
            <person name="Stolte C."/>
            <person name="Sykes S."/>
            <person name="Walk T."/>
            <person name="White J."/>
            <person name="Yandava C."/>
            <person name="Haas B."/>
            <person name="Nusbaum C."/>
            <person name="Birren B."/>
        </authorList>
    </citation>
    <scope>NUCLEOTIDE SEQUENCE</scope>
    <source>
        <strain evidence="1">R3-111a-1</strain>
    </source>
</reference>
<sequence length="94" mass="10064">MKDKSHDGRPGAAKARLWRASLGPVSPRRLSKARGEKRVESFKSTARLLDLLGAMAAVDDPRWPAARLVSTLLGSGGSRAREASSPVCVARRPS</sequence>